<dbReference type="EMBL" id="RWAH01000044">
    <property type="protein sequence ID" value="MMS79679.1"/>
    <property type="molecule type" value="Genomic_DNA"/>
</dbReference>
<accession>A0A403T7A2</accession>
<dbReference type="AlphaFoldDB" id="A0A403T7A2"/>
<organism evidence="1">
    <name type="scientific">Salmonella enterica</name>
    <name type="common">Salmonella choleraesuis</name>
    <dbReference type="NCBI Taxonomy" id="28901"/>
    <lineage>
        <taxon>Bacteria</taxon>
        <taxon>Pseudomonadati</taxon>
        <taxon>Pseudomonadota</taxon>
        <taxon>Gammaproteobacteria</taxon>
        <taxon>Enterobacterales</taxon>
        <taxon>Enterobacteriaceae</taxon>
        <taxon>Salmonella</taxon>
    </lineage>
</organism>
<evidence type="ECO:0000313" key="1">
    <source>
        <dbReference type="EMBL" id="MMS79679.1"/>
    </source>
</evidence>
<dbReference type="Proteomes" id="UP000839526">
    <property type="component" value="Unassembled WGS sequence"/>
</dbReference>
<protein>
    <submittedName>
        <fullName evidence="1">Uncharacterized protein</fullName>
    </submittedName>
</protein>
<reference evidence="1" key="1">
    <citation type="submission" date="2018-10" db="EMBL/GenBank/DDBJ databases">
        <authorList>
            <consortium name="PulseNet: The National Subtyping Network for Foodborne Disease Surveillance"/>
            <person name="Tarr C.L."/>
            <person name="Trees E."/>
            <person name="Katz L.S."/>
            <person name="Carleton-Romer H.A."/>
            <person name="Stroika S."/>
            <person name="Kucerova Z."/>
            <person name="Roache K.F."/>
            <person name="Sabol A.L."/>
            <person name="Besser J."/>
            <person name="Gerner-Smidt P."/>
        </authorList>
    </citation>
    <scope>NUCLEOTIDE SEQUENCE [LARGE SCALE GENOMIC DNA]</scope>
    <source>
        <strain evidence="1">PNUSAS052121</strain>
    </source>
</reference>
<comment type="caution">
    <text evidence="1">The sequence shown here is derived from an EMBL/GenBank/DDBJ whole genome shotgun (WGS) entry which is preliminary data.</text>
</comment>
<proteinExistence type="predicted"/>
<name>A0A403T7A2_SALER</name>
<gene>
    <name evidence="1" type="ORF">D9O31_25085</name>
</gene>
<sequence length="172" mass="20016">MAFSWTEERINYLRENAGRLRTAEIAEALGTNITAVRNMAVRLQLSLRIRGYTIEQVEKVRELYATREDISIREISQLTGLAYGVVSYILYASDRKTRQLYHRVRFIEFETEKGVRLQVQEDLVDARCTRKESMTGGQGKHDIWLLDGTYYKGENVSFVERIMSGDARRRGR</sequence>